<feature type="coiled-coil region" evidence="10">
    <location>
        <begin position="161"/>
        <end position="191"/>
    </location>
</feature>
<accession>V5WG16</accession>
<evidence type="ECO:0000256" key="1">
    <source>
        <dbReference type="ARBA" id="ARBA00003618"/>
    </source>
</evidence>
<evidence type="ECO:0000256" key="7">
    <source>
        <dbReference type="ARBA" id="ARBA00023204"/>
    </source>
</evidence>
<dbReference type="GO" id="GO:0006310">
    <property type="term" value="P:DNA recombination"/>
    <property type="evidence" value="ECO:0007669"/>
    <property type="project" value="InterPro"/>
</dbReference>
<dbReference type="GO" id="GO:0006281">
    <property type="term" value="P:DNA repair"/>
    <property type="evidence" value="ECO:0007669"/>
    <property type="project" value="UniProtKB-KW"/>
</dbReference>
<dbReference type="PANTHER" id="PTHR11059">
    <property type="entry name" value="DNA REPAIR PROTEIN RECN"/>
    <property type="match status" value="1"/>
</dbReference>
<protein>
    <recommendedName>
        <fullName evidence="3 9">DNA repair protein RecN</fullName>
    </recommendedName>
    <alternativeName>
        <fullName evidence="8 9">Recombination protein N</fullName>
    </alternativeName>
</protein>
<dbReference type="CDD" id="cd03241">
    <property type="entry name" value="ABC_RecN"/>
    <property type="match status" value="2"/>
</dbReference>
<dbReference type="FunFam" id="3.40.50.300:FF:000356">
    <property type="entry name" value="DNA repair protein RecN"/>
    <property type="match status" value="1"/>
</dbReference>
<dbReference type="FunFam" id="3.40.50.300:FF:000319">
    <property type="entry name" value="DNA repair protein RecN"/>
    <property type="match status" value="1"/>
</dbReference>
<dbReference type="GO" id="GO:0005524">
    <property type="term" value="F:ATP binding"/>
    <property type="evidence" value="ECO:0007669"/>
    <property type="project" value="UniProtKB-KW"/>
</dbReference>
<dbReference type="Proteomes" id="UP000018680">
    <property type="component" value="Chromosome"/>
</dbReference>
<feature type="coiled-coil region" evidence="10">
    <location>
        <begin position="323"/>
        <end position="374"/>
    </location>
</feature>
<evidence type="ECO:0000256" key="5">
    <source>
        <dbReference type="ARBA" id="ARBA00022763"/>
    </source>
</evidence>
<evidence type="ECO:0000256" key="9">
    <source>
        <dbReference type="PIRNR" id="PIRNR003128"/>
    </source>
</evidence>
<dbReference type="GO" id="GO:0043590">
    <property type="term" value="C:bacterial nucleoid"/>
    <property type="evidence" value="ECO:0007669"/>
    <property type="project" value="TreeGrafter"/>
</dbReference>
<evidence type="ECO:0000256" key="3">
    <source>
        <dbReference type="ARBA" id="ARBA00021315"/>
    </source>
</evidence>
<dbReference type="GO" id="GO:0009432">
    <property type="term" value="P:SOS response"/>
    <property type="evidence" value="ECO:0007669"/>
    <property type="project" value="TreeGrafter"/>
</dbReference>
<gene>
    <name evidence="12" type="ORF">L21SP2_1147</name>
</gene>
<dbReference type="AlphaFoldDB" id="V5WG16"/>
<dbReference type="SUPFAM" id="SSF52540">
    <property type="entry name" value="P-loop containing nucleoside triphosphate hydrolases"/>
    <property type="match status" value="1"/>
</dbReference>
<dbReference type="Gene3D" id="3.40.50.300">
    <property type="entry name" value="P-loop containing nucleotide triphosphate hydrolases"/>
    <property type="match status" value="2"/>
</dbReference>
<feature type="domain" description="RecF/RecN/SMC N-terminal" evidence="11">
    <location>
        <begin position="2"/>
        <end position="520"/>
    </location>
</feature>
<dbReference type="Pfam" id="PF02463">
    <property type="entry name" value="SMC_N"/>
    <property type="match status" value="1"/>
</dbReference>
<evidence type="ECO:0000256" key="10">
    <source>
        <dbReference type="SAM" id="Coils"/>
    </source>
</evidence>
<dbReference type="PATRIC" id="fig|1307761.3.peg.1142"/>
<evidence type="ECO:0000256" key="8">
    <source>
        <dbReference type="ARBA" id="ARBA00033408"/>
    </source>
</evidence>
<dbReference type="InterPro" id="IPR027417">
    <property type="entry name" value="P-loop_NTPase"/>
</dbReference>
<evidence type="ECO:0000256" key="2">
    <source>
        <dbReference type="ARBA" id="ARBA00009441"/>
    </source>
</evidence>
<keyword evidence="5 9" id="KW-0227">DNA damage</keyword>
<dbReference type="OrthoDB" id="9806954at2"/>
<dbReference type="NCBIfam" id="TIGR00634">
    <property type="entry name" value="recN"/>
    <property type="match status" value="1"/>
</dbReference>
<evidence type="ECO:0000313" key="13">
    <source>
        <dbReference type="Proteomes" id="UP000018680"/>
    </source>
</evidence>
<dbReference type="EMBL" id="CP006939">
    <property type="protein sequence ID" value="AHC14550.1"/>
    <property type="molecule type" value="Genomic_DNA"/>
</dbReference>
<dbReference type="PIRSF" id="PIRSF003128">
    <property type="entry name" value="RecN"/>
    <property type="match status" value="1"/>
</dbReference>
<keyword evidence="4" id="KW-0547">Nucleotide-binding</keyword>
<dbReference type="PANTHER" id="PTHR11059:SF0">
    <property type="entry name" value="DNA REPAIR PROTEIN RECN"/>
    <property type="match status" value="1"/>
</dbReference>
<dbReference type="STRING" id="1307761.L21SP2_1147"/>
<dbReference type="RefSeq" id="WP_024267474.1">
    <property type="nucleotide sequence ID" value="NC_023035.1"/>
</dbReference>
<evidence type="ECO:0000259" key="11">
    <source>
        <dbReference type="Pfam" id="PF02463"/>
    </source>
</evidence>
<dbReference type="InterPro" id="IPR003395">
    <property type="entry name" value="RecF/RecN/SMC_N"/>
</dbReference>
<keyword evidence="6" id="KW-0067">ATP-binding</keyword>
<keyword evidence="10" id="KW-0175">Coiled coil</keyword>
<name>V5WG16_9SPIO</name>
<comment type="function">
    <text evidence="1 9">May be involved in recombinational repair of damaged DNA.</text>
</comment>
<evidence type="ECO:0000256" key="4">
    <source>
        <dbReference type="ARBA" id="ARBA00022741"/>
    </source>
</evidence>
<evidence type="ECO:0000256" key="6">
    <source>
        <dbReference type="ARBA" id="ARBA00022840"/>
    </source>
</evidence>
<dbReference type="eggNOG" id="COG0497">
    <property type="taxonomic scope" value="Bacteria"/>
</dbReference>
<feature type="coiled-coil region" evidence="10">
    <location>
        <begin position="215"/>
        <end position="242"/>
    </location>
</feature>
<comment type="similarity">
    <text evidence="2 9">Belongs to the RecN family.</text>
</comment>
<dbReference type="KEGG" id="slr:L21SP2_1147"/>
<reference evidence="12 13" key="1">
    <citation type="journal article" date="2015" name="Stand. Genomic Sci.">
        <title>Complete genome sequence and description of Salinispira pacifica gen. nov., sp. nov., a novel spirochaete isolated form a hypersaline microbial mat.</title>
        <authorList>
            <person name="Ben Hania W."/>
            <person name="Joseph M."/>
            <person name="Schumann P."/>
            <person name="Bunk B."/>
            <person name="Fiebig A."/>
            <person name="Sproer C."/>
            <person name="Klenk H.P."/>
            <person name="Fardeau M.L."/>
            <person name="Spring S."/>
        </authorList>
    </citation>
    <scope>NUCLEOTIDE SEQUENCE [LARGE SCALE GENOMIC DNA]</scope>
    <source>
        <strain evidence="12 13">L21-RPul-D2</strain>
    </source>
</reference>
<organism evidence="12 13">
    <name type="scientific">Salinispira pacifica</name>
    <dbReference type="NCBI Taxonomy" id="1307761"/>
    <lineage>
        <taxon>Bacteria</taxon>
        <taxon>Pseudomonadati</taxon>
        <taxon>Spirochaetota</taxon>
        <taxon>Spirochaetia</taxon>
        <taxon>Spirochaetales</taxon>
        <taxon>Spirochaetaceae</taxon>
        <taxon>Salinispira</taxon>
    </lineage>
</organism>
<sequence>MLENLHIENYALIERLELDFARGMNTLTGETGAGKSILAGALNVLLGGKATTGAIRKGAEQAVVSGSFLLPSSGDAASACRDWLDERGIEFEEERVILRRVLKSTGKGNSFIQGSIVPRQQLAEFTSILIDMHGQHEHQSLFNIQHHRRFIDSYSACDDLRESVQRDFLFLNEKKEELESLLNDERDRQEEIDYLNFSIKDIQELDPQPDEDTELDKERQKLQQYEQLFANVEKAYDALHDNEASAYGLVYSGMSALAAAAEIDPQLKENSERLESLYYELEDVVAQISGYKDDLNYDPQRLEFIEERLAELSRVKRKHGPRLSDVRDFLEQAQIKVQQLENADDYSQRLEKEIRELEQALIEKAKRLSTARKEGGKKLEEQVQQSLQALSMKKARFRVSVTQKMSDRGIPVCGATGIDRVEFLLSANEGESLKPLRSIASGGELSRVMLAIKTALAESDDIPTLVFDEIDSGIGGEVGRALGEHLRSLSRSKQILCITHLASIASHADAHIKVMKNEQNGRTITSAEHIQADARVEEVARMLSGDSSTQASLEHARQLLASASKIR</sequence>
<dbReference type="HOGENOM" id="CLU_018297_3_1_12"/>
<evidence type="ECO:0000313" key="12">
    <source>
        <dbReference type="EMBL" id="AHC14550.1"/>
    </source>
</evidence>
<proteinExistence type="inferred from homology"/>
<keyword evidence="7 9" id="KW-0234">DNA repair</keyword>
<dbReference type="InterPro" id="IPR004604">
    <property type="entry name" value="DNA_recomb/repair_RecN"/>
</dbReference>
<keyword evidence="13" id="KW-1185">Reference proteome</keyword>